<reference evidence="4 5" key="1">
    <citation type="submission" date="2018-08" db="EMBL/GenBank/DDBJ databases">
        <title>A genome reference for cultivated species of the human gut microbiota.</title>
        <authorList>
            <person name="Zou Y."/>
            <person name="Xue W."/>
            <person name="Luo G."/>
        </authorList>
    </citation>
    <scope>NUCLEOTIDE SEQUENCE [LARGE SCALE GENOMIC DNA]</scope>
    <source>
        <strain evidence="2 4">AF25-15</strain>
        <strain evidence="3 5">AM26-2LB</strain>
    </source>
</reference>
<reference evidence="1" key="2">
    <citation type="submission" date="2021-10" db="EMBL/GenBank/DDBJ databases">
        <title>Collection of gut derived symbiotic bacterial strains cultured from healthy donors.</title>
        <authorList>
            <person name="Lin H."/>
            <person name="Littmann E."/>
            <person name="Kohout C."/>
            <person name="Pamer E.G."/>
        </authorList>
    </citation>
    <scope>NUCLEOTIDE SEQUENCE</scope>
    <source>
        <strain evidence="1">DFI.7.28A</strain>
    </source>
</reference>
<dbReference type="RefSeq" id="WP_118142310.1">
    <property type="nucleotide sequence ID" value="NZ_JAJCJQ010000049.1"/>
</dbReference>
<dbReference type="EMBL" id="QSKY01000056">
    <property type="protein sequence ID" value="RHE98310.1"/>
    <property type="molecule type" value="Genomic_DNA"/>
</dbReference>
<organism evidence="2 4">
    <name type="scientific">Agathobacter rectalis</name>
    <dbReference type="NCBI Taxonomy" id="39491"/>
    <lineage>
        <taxon>Bacteria</taxon>
        <taxon>Bacillati</taxon>
        <taxon>Bacillota</taxon>
        <taxon>Clostridia</taxon>
        <taxon>Lachnospirales</taxon>
        <taxon>Lachnospiraceae</taxon>
        <taxon>Agathobacter</taxon>
    </lineage>
</organism>
<evidence type="ECO:0000313" key="1">
    <source>
        <dbReference type="EMBL" id="MCB6962335.1"/>
    </source>
</evidence>
<sequence>MFAGFNVLVNSKEKFYSYHESGLSIYNKHKRIITDSLEKYINPDGSLSEKDIENDWFPKIDAHVFLSHSHNDLKFVISFAGWLYEKFKIEAFIDSCVWENSDTLLRKIDNRYCVSSRDENGNIKTYGYGLRNKSTSNVHMILYTALMKMMDRTECLMFVNTPSSVKWSDMISEELATESPWIYGELLATKLIRNKSRKAHRDLLHKSFFEHADESYENLAIEYTFDTKHLIDISDYDLEYFEEHADSYRNAFDALDNFYIQNGINLEQGIIND</sequence>
<evidence type="ECO:0008006" key="6">
    <source>
        <dbReference type="Google" id="ProtNLM"/>
    </source>
</evidence>
<dbReference type="Proteomes" id="UP000266066">
    <property type="component" value="Unassembled WGS sequence"/>
</dbReference>
<proteinExistence type="predicted"/>
<evidence type="ECO:0000313" key="5">
    <source>
        <dbReference type="Proteomes" id="UP000283501"/>
    </source>
</evidence>
<dbReference type="EMBL" id="QRUJ01000013">
    <property type="protein sequence ID" value="RGR53330.1"/>
    <property type="molecule type" value="Genomic_DNA"/>
</dbReference>
<evidence type="ECO:0000313" key="3">
    <source>
        <dbReference type="EMBL" id="RHE98310.1"/>
    </source>
</evidence>
<evidence type="ECO:0000313" key="4">
    <source>
        <dbReference type="Proteomes" id="UP000266066"/>
    </source>
</evidence>
<accession>A0A395UW43</accession>
<dbReference type="Proteomes" id="UP000283501">
    <property type="component" value="Unassembled WGS sequence"/>
</dbReference>
<name>A0A395UW43_9FIRM</name>
<dbReference type="AlphaFoldDB" id="A0A395UW43"/>
<dbReference type="Proteomes" id="UP001197741">
    <property type="component" value="Unassembled WGS sequence"/>
</dbReference>
<comment type="caution">
    <text evidence="2">The sequence shown here is derived from an EMBL/GenBank/DDBJ whole genome shotgun (WGS) entry which is preliminary data.</text>
</comment>
<protein>
    <recommendedName>
        <fullName evidence="6">TIR domain-containing protein</fullName>
    </recommendedName>
</protein>
<dbReference type="EMBL" id="JAJCJQ010000049">
    <property type="protein sequence ID" value="MCB6962335.1"/>
    <property type="molecule type" value="Genomic_DNA"/>
</dbReference>
<gene>
    <name evidence="3" type="ORF">DW703_17115</name>
    <name evidence="2" type="ORF">DWY38_11560</name>
    <name evidence="1" type="ORF">LIZ82_15800</name>
</gene>
<evidence type="ECO:0000313" key="2">
    <source>
        <dbReference type="EMBL" id="RGR53330.1"/>
    </source>
</evidence>